<reference evidence="4" key="3">
    <citation type="submission" date="2025-04" db="UniProtKB">
        <authorList>
            <consortium name="RefSeq"/>
        </authorList>
    </citation>
    <scope>IDENTIFICATION</scope>
    <source>
        <strain evidence="4">CBS 781.70</strain>
    </source>
</reference>
<feature type="compositionally biased region" description="Polar residues" evidence="1">
    <location>
        <begin position="73"/>
        <end position="89"/>
    </location>
</feature>
<proteinExistence type="predicted"/>
<dbReference type="Proteomes" id="UP000504638">
    <property type="component" value="Unplaced"/>
</dbReference>
<protein>
    <submittedName>
        <fullName evidence="2 4">Uncharacterized protein</fullName>
    </submittedName>
</protein>
<name>A0A6G1GBI2_9PEZI</name>
<keyword evidence="3" id="KW-1185">Reference proteome</keyword>
<accession>A0A6G1GBI2</accession>
<dbReference type="AlphaFoldDB" id="A0A6G1GBI2"/>
<evidence type="ECO:0000313" key="2">
    <source>
        <dbReference type="EMBL" id="KAF1815332.1"/>
    </source>
</evidence>
<feature type="region of interest" description="Disordered" evidence="1">
    <location>
        <begin position="275"/>
        <end position="340"/>
    </location>
</feature>
<organism evidence="2">
    <name type="scientific">Eremomyces bilateralis CBS 781.70</name>
    <dbReference type="NCBI Taxonomy" id="1392243"/>
    <lineage>
        <taxon>Eukaryota</taxon>
        <taxon>Fungi</taxon>
        <taxon>Dikarya</taxon>
        <taxon>Ascomycota</taxon>
        <taxon>Pezizomycotina</taxon>
        <taxon>Dothideomycetes</taxon>
        <taxon>Dothideomycetes incertae sedis</taxon>
        <taxon>Eremomycetales</taxon>
        <taxon>Eremomycetaceae</taxon>
        <taxon>Eremomyces</taxon>
    </lineage>
</organism>
<evidence type="ECO:0000313" key="3">
    <source>
        <dbReference type="Proteomes" id="UP000504638"/>
    </source>
</evidence>
<reference evidence="2 4" key="1">
    <citation type="submission" date="2020-01" db="EMBL/GenBank/DDBJ databases">
        <authorList>
            <consortium name="DOE Joint Genome Institute"/>
            <person name="Haridas S."/>
            <person name="Albert R."/>
            <person name="Binder M."/>
            <person name="Bloem J."/>
            <person name="Labutti K."/>
            <person name="Salamov A."/>
            <person name="Andreopoulos B."/>
            <person name="Baker S.E."/>
            <person name="Barry K."/>
            <person name="Bills G."/>
            <person name="Bluhm B.H."/>
            <person name="Cannon C."/>
            <person name="Castanera R."/>
            <person name="Culley D.E."/>
            <person name="Daum C."/>
            <person name="Ezra D."/>
            <person name="Gonzalez J.B."/>
            <person name="Henrissat B."/>
            <person name="Kuo A."/>
            <person name="Liang C."/>
            <person name="Lipzen A."/>
            <person name="Lutzoni F."/>
            <person name="Magnuson J."/>
            <person name="Mondo S."/>
            <person name="Nolan M."/>
            <person name="Ohm R."/>
            <person name="Pangilinan J."/>
            <person name="Park H.-J."/>
            <person name="Ramirez L."/>
            <person name="Alfaro M."/>
            <person name="Sun H."/>
            <person name="Tritt A."/>
            <person name="Yoshinaga Y."/>
            <person name="Zwiers L.-H."/>
            <person name="Turgeon B.G."/>
            <person name="Goodwin S.B."/>
            <person name="Spatafora J.W."/>
            <person name="Crous P.W."/>
            <person name="Grigoriev I.V."/>
        </authorList>
    </citation>
    <scope>NUCLEOTIDE SEQUENCE</scope>
    <source>
        <strain evidence="2 4">CBS 781.70</strain>
    </source>
</reference>
<evidence type="ECO:0000256" key="1">
    <source>
        <dbReference type="SAM" id="MobiDB-lite"/>
    </source>
</evidence>
<reference evidence="4" key="2">
    <citation type="submission" date="2020-04" db="EMBL/GenBank/DDBJ databases">
        <authorList>
            <consortium name="NCBI Genome Project"/>
        </authorList>
    </citation>
    <scope>NUCLEOTIDE SEQUENCE</scope>
    <source>
        <strain evidence="4">CBS 781.70</strain>
    </source>
</reference>
<evidence type="ECO:0000313" key="4">
    <source>
        <dbReference type="RefSeq" id="XP_033536963.1"/>
    </source>
</evidence>
<feature type="region of interest" description="Disordered" evidence="1">
    <location>
        <begin position="138"/>
        <end position="203"/>
    </location>
</feature>
<feature type="region of interest" description="Disordered" evidence="1">
    <location>
        <begin position="64"/>
        <end position="92"/>
    </location>
</feature>
<gene>
    <name evidence="2 4" type="ORF">P152DRAFT_470779</name>
</gene>
<dbReference type="EMBL" id="ML975151">
    <property type="protein sequence ID" value="KAF1815332.1"/>
    <property type="molecule type" value="Genomic_DNA"/>
</dbReference>
<sequence length="340" mass="36967">MFSSKVRYLFPHAILSRDEEECFFTNTVTLFDTEESDLRTVIVQDPAGRRKAVLVRGVPALDQTAVRDRSSDKSSANKQNETTGGTNFETLVHGPWISGVNNRVRALKGLVEEVEKEACKKFSSADAEILIHPRVEVSSPALGGPQRNEPATGAEFPPQPVQREPTRTSPPRPFRCDASTQQLLSPPPSSGQRVGDASDMRNSYQPAPPCGQRVGQWPPFSTPIATQPPVMQGPSTNSNPLEMRTFQCSPSGAFGFRRLLPPEPAMNKQADVGAMPQPPITLPAGAQGNPPHGPAGIHKRRLSSPSNDVIIVKERRVRPHTGPAVPQIKGSPGAKYEQQR</sequence>
<dbReference type="RefSeq" id="XP_033536963.1">
    <property type="nucleotide sequence ID" value="XM_033681005.1"/>
</dbReference>
<dbReference type="GeneID" id="54421575"/>